<dbReference type="InterPro" id="IPR039448">
    <property type="entry name" value="Beta_helix"/>
</dbReference>
<organism evidence="3 4">
    <name type="scientific">Bodo saltans</name>
    <name type="common">Flagellated protozoan</name>
    <dbReference type="NCBI Taxonomy" id="75058"/>
    <lineage>
        <taxon>Eukaryota</taxon>
        <taxon>Discoba</taxon>
        <taxon>Euglenozoa</taxon>
        <taxon>Kinetoplastea</taxon>
        <taxon>Metakinetoplastina</taxon>
        <taxon>Eubodonida</taxon>
        <taxon>Bodonidae</taxon>
        <taxon>Bodo</taxon>
    </lineage>
</organism>
<feature type="compositionally biased region" description="Polar residues" evidence="1">
    <location>
        <begin position="1062"/>
        <end position="1078"/>
    </location>
</feature>
<feature type="region of interest" description="Disordered" evidence="1">
    <location>
        <begin position="510"/>
        <end position="548"/>
    </location>
</feature>
<feature type="compositionally biased region" description="Basic and acidic residues" evidence="1">
    <location>
        <begin position="305"/>
        <end position="316"/>
    </location>
</feature>
<feature type="compositionally biased region" description="Polar residues" evidence="1">
    <location>
        <begin position="290"/>
        <end position="299"/>
    </location>
</feature>
<dbReference type="InterPro" id="IPR011050">
    <property type="entry name" value="Pectin_lyase_fold/virulence"/>
</dbReference>
<dbReference type="EMBL" id="CYKH01000142">
    <property type="protein sequence ID" value="CUE73015.1"/>
    <property type="molecule type" value="Genomic_DNA"/>
</dbReference>
<proteinExistence type="predicted"/>
<evidence type="ECO:0000313" key="4">
    <source>
        <dbReference type="Proteomes" id="UP000051952"/>
    </source>
</evidence>
<feature type="region of interest" description="Disordered" evidence="1">
    <location>
        <begin position="638"/>
        <end position="667"/>
    </location>
</feature>
<feature type="region of interest" description="Disordered" evidence="1">
    <location>
        <begin position="1038"/>
        <end position="1101"/>
    </location>
</feature>
<dbReference type="InterPro" id="IPR012334">
    <property type="entry name" value="Pectin_lyas_fold"/>
</dbReference>
<feature type="compositionally biased region" description="Low complexity" evidence="1">
    <location>
        <begin position="942"/>
        <end position="951"/>
    </location>
</feature>
<dbReference type="AlphaFoldDB" id="A0A0S4IMV2"/>
<feature type="region of interest" description="Disordered" evidence="1">
    <location>
        <begin position="1193"/>
        <end position="1222"/>
    </location>
</feature>
<dbReference type="Proteomes" id="UP000051952">
    <property type="component" value="Unassembled WGS sequence"/>
</dbReference>
<feature type="region of interest" description="Disordered" evidence="1">
    <location>
        <begin position="837"/>
        <end position="859"/>
    </location>
</feature>
<evidence type="ECO:0000256" key="1">
    <source>
        <dbReference type="SAM" id="MobiDB-lite"/>
    </source>
</evidence>
<feature type="region of interest" description="Disordered" evidence="1">
    <location>
        <begin position="932"/>
        <end position="1006"/>
    </location>
</feature>
<reference evidence="4" key="1">
    <citation type="submission" date="2015-09" db="EMBL/GenBank/DDBJ databases">
        <authorList>
            <consortium name="Pathogen Informatics"/>
        </authorList>
    </citation>
    <scope>NUCLEOTIDE SEQUENCE [LARGE SCALE GENOMIC DNA]</scope>
    <source>
        <strain evidence="4">Lake Konstanz</strain>
    </source>
</reference>
<sequence length="1222" mass="129302">MDHVDILGCIEAITLQSDEPTTVNPVGHADDTTEVLRHVSVRCCVNGIRIGNRRDVQVQNCSVNTCALVGIELTAPPSSSILSNVPSSVMVVDSTVQGCRSGVHLDGEACMPIFGSSSGGTGGDGTTSFYGSAALATRGEGGCSVSFCGSGVTVTNGSVPRMEHLTIRQCVKGLVVSEHATGLFRRIEISGCEAGVQVSTGDEEYPTFQHCLIYDCPVVGVYLDRRAAGQVIDSTIFECGVGVMFTEGSYSYLAHTKISHPSNNTISKKNDAMRVAKYATPRLGPGIDMQYQSSPSHNSRTARMRRTDREKEREAYQEDVLPKLMAEWDSKKTAISENAETFLESFGMRGRCMMTLPLPVVTALQVPEDSTLMLHPSSGRFPIAAAGSSSNTRGNLFAANVVDLDTPHRSGGGGGGAGVVIPHSNSGKFVYAIEASGAVQPLSLMVPSEFNEIPTIATSPQNSNTAPTQPQQPILPCWTVHATRQAIFDACTSFDEKEATLVLLGSGSGATSALSTPPPELASTASSGLQQRRSSPPPAVASAKQTTGAVATSTLPIGVPQITPLPTMKHHVAGNVALSASPSEVLVGTPGGANESLDDDRLITTTSLLDPTDESNSTNKAPQHWVMSVFPLPPLPRHAGPTWASRKNREGPLSSEGAGTLSGLASRNNQSNYALDAILKERAHTTTSPPLPRSANVSSGEESDDVSDDGPPQPPSATRSPSTAALRGQQQHRYHHHEDQTDASHASLFAAHLRRRGSEIANVYTVKELQSMEDHAEDDVAIQLGLHHRHTSAAGEVLAASLPLLPPIKIAPPPGKPYYPTSAGLQFAEAQHQLKLKGDGNQPSAAMPTTGSRSLPPLPSQRTLRLLQRPQTNLLTPEIADELAYITTQHNSIYAQQILTIFTRLDARHCGGATSNDCRRFLRQLLARCEGGDASGGGGGNVESSEGSSDSSGDEGDVAELPPGTLEAAAATNATPAATAKKKKKRKPSFGSSARRRRSSSKKTAAAVHYPLVEGFVIPPKVLFDAQQQQRRRIQRSASVAAAGVSPSESATTTLLGAPTQLEASSNGSRPVTRESTTPVPPGDEQQQTAVPPPPPPKPAAVILSPATIDSIVLKLIVNQLFESVHKIPETDILTLSEFEQLLSTHQRLKQSGRLPAAIQTTFPWMGMPQPMVEGGEEPTAAAPAQELFRGNVNRGGSQIQPRSGKDSDVVPLGRLNRENAR</sequence>
<feature type="compositionally biased region" description="Low complexity" evidence="1">
    <location>
        <begin position="968"/>
        <end position="979"/>
    </location>
</feature>
<feature type="region of interest" description="Disordered" evidence="1">
    <location>
        <begin position="286"/>
        <end position="316"/>
    </location>
</feature>
<accession>A0A0S4IMV2</accession>
<dbReference type="SUPFAM" id="SSF51126">
    <property type="entry name" value="Pectin lyase-like"/>
    <property type="match status" value="1"/>
</dbReference>
<dbReference type="Pfam" id="PF13229">
    <property type="entry name" value="Beta_helix"/>
    <property type="match status" value="1"/>
</dbReference>
<dbReference type="VEuPathDB" id="TriTrypDB:BSAL_54725"/>
<feature type="compositionally biased region" description="Polar residues" evidence="1">
    <location>
        <begin position="523"/>
        <end position="534"/>
    </location>
</feature>
<feature type="compositionally biased region" description="Low complexity" evidence="1">
    <location>
        <begin position="1038"/>
        <end position="1051"/>
    </location>
</feature>
<feature type="compositionally biased region" description="Polar residues" evidence="1">
    <location>
        <begin position="716"/>
        <end position="729"/>
    </location>
</feature>
<dbReference type="Gene3D" id="2.160.20.10">
    <property type="entry name" value="Single-stranded right-handed beta-helix, Pectin lyase-like"/>
    <property type="match status" value="1"/>
</dbReference>
<protein>
    <recommendedName>
        <fullName evidence="2">Right handed beta helix domain-containing protein</fullName>
    </recommendedName>
</protein>
<evidence type="ECO:0000259" key="2">
    <source>
        <dbReference type="Pfam" id="PF13229"/>
    </source>
</evidence>
<feature type="region of interest" description="Disordered" evidence="1">
    <location>
        <begin position="683"/>
        <end position="742"/>
    </location>
</feature>
<gene>
    <name evidence="3" type="ORF">BSAL_54725</name>
</gene>
<name>A0A0S4IMV2_BODSA</name>
<feature type="compositionally biased region" description="Basic residues" evidence="1">
    <location>
        <begin position="980"/>
        <end position="1001"/>
    </location>
</feature>
<feature type="domain" description="Right handed beta helix" evidence="2">
    <location>
        <begin position="87"/>
        <end position="253"/>
    </location>
</feature>
<keyword evidence="4" id="KW-1185">Reference proteome</keyword>
<evidence type="ECO:0000313" key="3">
    <source>
        <dbReference type="EMBL" id="CUE73015.1"/>
    </source>
</evidence>
<feature type="compositionally biased region" description="Polar residues" evidence="1">
    <location>
        <begin position="841"/>
        <end position="853"/>
    </location>
</feature>